<dbReference type="PANTHER" id="PTHR42850">
    <property type="entry name" value="METALLOPHOSPHOESTERASE"/>
    <property type="match status" value="1"/>
</dbReference>
<dbReference type="RefSeq" id="WP_390274553.1">
    <property type="nucleotide sequence ID" value="NZ_JBHRSA010000057.1"/>
</dbReference>
<dbReference type="InterPro" id="IPR004843">
    <property type="entry name" value="Calcineurin-like_PHP"/>
</dbReference>
<evidence type="ECO:0000259" key="1">
    <source>
        <dbReference type="Pfam" id="PF00149"/>
    </source>
</evidence>
<organism evidence="2 3">
    <name type="scientific">Virgibacillus xinjiangensis</name>
    <dbReference type="NCBI Taxonomy" id="393090"/>
    <lineage>
        <taxon>Bacteria</taxon>
        <taxon>Bacillati</taxon>
        <taxon>Bacillota</taxon>
        <taxon>Bacilli</taxon>
        <taxon>Bacillales</taxon>
        <taxon>Bacillaceae</taxon>
        <taxon>Virgibacillus</taxon>
    </lineage>
</organism>
<dbReference type="InterPro" id="IPR029052">
    <property type="entry name" value="Metallo-depent_PP-like"/>
</dbReference>
<dbReference type="InterPro" id="IPR050126">
    <property type="entry name" value="Ap4A_hydrolase"/>
</dbReference>
<reference evidence="3" key="1">
    <citation type="journal article" date="2019" name="Int. J. Syst. Evol. Microbiol.">
        <title>The Global Catalogue of Microorganisms (GCM) 10K type strain sequencing project: providing services to taxonomists for standard genome sequencing and annotation.</title>
        <authorList>
            <consortium name="The Broad Institute Genomics Platform"/>
            <consortium name="The Broad Institute Genome Sequencing Center for Infectious Disease"/>
            <person name="Wu L."/>
            <person name="Ma J."/>
        </authorList>
    </citation>
    <scope>NUCLEOTIDE SEQUENCE [LARGE SCALE GENOMIC DNA]</scope>
    <source>
        <strain evidence="3">KCTC 13128</strain>
    </source>
</reference>
<keyword evidence="3" id="KW-1185">Reference proteome</keyword>
<dbReference type="EMBL" id="JBHRSA010000057">
    <property type="protein sequence ID" value="MFC3041660.1"/>
    <property type="molecule type" value="Genomic_DNA"/>
</dbReference>
<gene>
    <name evidence="2" type="ORF">ACFOGI_15555</name>
</gene>
<dbReference type="Gene3D" id="3.60.21.10">
    <property type="match status" value="1"/>
</dbReference>
<dbReference type="Proteomes" id="UP001595279">
    <property type="component" value="Unassembled WGS sequence"/>
</dbReference>
<name>A0ABV7CZ17_9BACI</name>
<dbReference type="SUPFAM" id="SSF56300">
    <property type="entry name" value="Metallo-dependent phosphatases"/>
    <property type="match status" value="1"/>
</dbReference>
<dbReference type="Pfam" id="PF00149">
    <property type="entry name" value="Metallophos"/>
    <property type="match status" value="1"/>
</dbReference>
<comment type="caution">
    <text evidence="2">The sequence shown here is derived from an EMBL/GenBank/DDBJ whole genome shotgun (WGS) entry which is preliminary data.</text>
</comment>
<evidence type="ECO:0000313" key="3">
    <source>
        <dbReference type="Proteomes" id="UP001595279"/>
    </source>
</evidence>
<protein>
    <submittedName>
        <fullName evidence="2">Metallophosphoesterase</fullName>
    </submittedName>
</protein>
<sequence>MKRIFFISDIHGNYCVFKKLIEYVEFNPEKDQLILGGDLINIGPRSAQVLQWAKENSRKYPENVHVIAGNHEEMMIWFMKELSPIWMEFGGDQTIKSFKKVYGDENGWDVAEDYASWLETLPLLHEDEHAVYTHAGIEHTAGKEEQPREILWLNMKELKELDSRKIREWTKGKPIYRGHNPQPSVNMEFPFVHCDLGIENYPDKEGALALVDVLENRYFSCTTEGEVSVHAIEGTEHISSASN</sequence>
<evidence type="ECO:0000313" key="2">
    <source>
        <dbReference type="EMBL" id="MFC3041660.1"/>
    </source>
</evidence>
<proteinExistence type="predicted"/>
<dbReference type="PANTHER" id="PTHR42850:SF4">
    <property type="entry name" value="ZINC-DEPENDENT ENDOPOLYPHOSPHATASE"/>
    <property type="match status" value="1"/>
</dbReference>
<feature type="domain" description="Calcineurin-like phosphoesterase" evidence="1">
    <location>
        <begin position="3"/>
        <end position="153"/>
    </location>
</feature>
<accession>A0ABV7CZ17</accession>